<sequence>MQAERARVDAARKAEADASAKREADKKHKSKVNNEALNGIVAHCNSDTVDVTPEIAKAVVEAIAKGLIPHVKIRY</sequence>
<proteinExistence type="predicted"/>
<dbReference type="Proteomes" id="UP000214646">
    <property type="component" value="Unassembled WGS sequence"/>
</dbReference>
<evidence type="ECO:0000313" key="3">
    <source>
        <dbReference type="Proteomes" id="UP000214646"/>
    </source>
</evidence>
<comment type="caution">
    <text evidence="2">The sequence shown here is derived from an EMBL/GenBank/DDBJ whole genome shotgun (WGS) entry which is preliminary data.</text>
</comment>
<name>A0A225DUF3_9BACT</name>
<evidence type="ECO:0000313" key="2">
    <source>
        <dbReference type="EMBL" id="OWK42168.1"/>
    </source>
</evidence>
<protein>
    <submittedName>
        <fullName evidence="2">Uncharacterized protein</fullName>
    </submittedName>
</protein>
<organism evidence="2 3">
    <name type="scientific">Fimbriiglobus ruber</name>
    <dbReference type="NCBI Taxonomy" id="1908690"/>
    <lineage>
        <taxon>Bacteria</taxon>
        <taxon>Pseudomonadati</taxon>
        <taxon>Planctomycetota</taxon>
        <taxon>Planctomycetia</taxon>
        <taxon>Gemmatales</taxon>
        <taxon>Gemmataceae</taxon>
        <taxon>Fimbriiglobus</taxon>
    </lineage>
</organism>
<dbReference type="EMBL" id="NIDE01000005">
    <property type="protein sequence ID" value="OWK42168.1"/>
    <property type="molecule type" value="Genomic_DNA"/>
</dbReference>
<feature type="compositionally biased region" description="Basic and acidic residues" evidence="1">
    <location>
        <begin position="1"/>
        <end position="26"/>
    </location>
</feature>
<feature type="region of interest" description="Disordered" evidence="1">
    <location>
        <begin position="1"/>
        <end position="31"/>
    </location>
</feature>
<dbReference type="AlphaFoldDB" id="A0A225DUF3"/>
<gene>
    <name evidence="2" type="ORF">FRUB_04246</name>
</gene>
<accession>A0A225DUF3</accession>
<evidence type="ECO:0000256" key="1">
    <source>
        <dbReference type="SAM" id="MobiDB-lite"/>
    </source>
</evidence>
<reference evidence="3" key="1">
    <citation type="submission" date="2017-06" db="EMBL/GenBank/DDBJ databases">
        <title>Genome analysis of Fimbriiglobus ruber SP5, the first member of the order Planctomycetales with confirmed chitinolytic capability.</title>
        <authorList>
            <person name="Ravin N.V."/>
            <person name="Rakitin A.L."/>
            <person name="Ivanova A.A."/>
            <person name="Beletsky A.V."/>
            <person name="Kulichevskaya I.S."/>
            <person name="Mardanov A.V."/>
            <person name="Dedysh S.N."/>
        </authorList>
    </citation>
    <scope>NUCLEOTIDE SEQUENCE [LARGE SCALE GENOMIC DNA]</scope>
    <source>
        <strain evidence="3">SP5</strain>
    </source>
</reference>
<keyword evidence="3" id="KW-1185">Reference proteome</keyword>